<evidence type="ECO:0000256" key="6">
    <source>
        <dbReference type="ARBA" id="ARBA00022839"/>
    </source>
</evidence>
<evidence type="ECO:0000256" key="1">
    <source>
        <dbReference type="ARBA" id="ARBA00022722"/>
    </source>
</evidence>
<dbReference type="InterPro" id="IPR027417">
    <property type="entry name" value="P-loop_NTPase"/>
</dbReference>
<evidence type="ECO:0000256" key="4">
    <source>
        <dbReference type="ARBA" id="ARBA00022801"/>
    </source>
</evidence>
<evidence type="ECO:0000256" key="5">
    <source>
        <dbReference type="ARBA" id="ARBA00022806"/>
    </source>
</evidence>
<dbReference type="InterPro" id="IPR011604">
    <property type="entry name" value="PDDEXK-like_dom_sf"/>
</dbReference>
<keyword evidence="8" id="KW-0238">DNA-binding</keyword>
<dbReference type="GO" id="GO:0006310">
    <property type="term" value="P:DNA recombination"/>
    <property type="evidence" value="ECO:0007669"/>
    <property type="project" value="TreeGrafter"/>
</dbReference>
<evidence type="ECO:0000256" key="9">
    <source>
        <dbReference type="ARBA" id="ARBA00023204"/>
    </source>
</evidence>
<dbReference type="Gene3D" id="3.40.50.300">
    <property type="entry name" value="P-loop containing nucleotide triphosphate hydrolases"/>
    <property type="match status" value="1"/>
</dbReference>
<keyword evidence="5" id="KW-0347">Helicase</keyword>
<proteinExistence type="predicted"/>
<comment type="caution">
    <text evidence="11">The sequence shown here is derived from an EMBL/GenBank/DDBJ whole genome shotgun (WGS) entry which is preliminary data.</text>
</comment>
<keyword evidence="7" id="KW-0067">ATP-binding</keyword>
<evidence type="ECO:0000259" key="10">
    <source>
        <dbReference type="Pfam" id="PF12705"/>
    </source>
</evidence>
<keyword evidence="4" id="KW-0378">Hydrolase</keyword>
<dbReference type="EMBL" id="QZAA01000214">
    <property type="protein sequence ID" value="RQD74207.1"/>
    <property type="molecule type" value="Genomic_DNA"/>
</dbReference>
<dbReference type="Pfam" id="PF12705">
    <property type="entry name" value="PDDEXK_1"/>
    <property type="match status" value="1"/>
</dbReference>
<gene>
    <name evidence="11" type="ORF">D5R97_08185</name>
</gene>
<keyword evidence="1" id="KW-0540">Nuclease</keyword>
<evidence type="ECO:0000313" key="12">
    <source>
        <dbReference type="Proteomes" id="UP000285138"/>
    </source>
</evidence>
<dbReference type="GO" id="GO:0004386">
    <property type="term" value="F:helicase activity"/>
    <property type="evidence" value="ECO:0007669"/>
    <property type="project" value="UniProtKB-KW"/>
</dbReference>
<reference evidence="11 12" key="1">
    <citation type="submission" date="2018-08" db="EMBL/GenBank/DDBJ databases">
        <title>The metabolism and importance of syntrophic acetate oxidation coupled to methane or sulfide production in haloalkaline environments.</title>
        <authorList>
            <person name="Timmers P.H.A."/>
            <person name="Vavourakis C.D."/>
            <person name="Sorokin D.Y."/>
            <person name="Sinninghe Damste J.S."/>
            <person name="Muyzer G."/>
            <person name="Stams A.J.M."/>
            <person name="Plugge C.M."/>
        </authorList>
    </citation>
    <scope>NUCLEOTIDE SEQUENCE [LARGE SCALE GENOMIC DNA]</scope>
    <source>
        <strain evidence="11">MSAO_Bac1</strain>
    </source>
</reference>
<dbReference type="GO" id="GO:0004527">
    <property type="term" value="F:exonuclease activity"/>
    <property type="evidence" value="ECO:0007669"/>
    <property type="project" value="UniProtKB-KW"/>
</dbReference>
<sequence>MPGRASSGPLAAYKNILIYIGEAYYLVNTFLASLAKACQDYRFKPKLLIVESYQQGHQLLTALAGEGVSWLNLVPVTPLDLAQEIWDRDPRAGDFQGIGPGQALFLVSEILDKMYSQSLLEYFSKLQGTDSLVDLLYGTLQELRMAGISSDQVKIESFVDEKKGRELKILLEEYEKTLEEEKLLDSAALYSRALDMLKKDKGSGRDNLYLLPEELDLDYLSFTFLDRLTREGRLVLPGEKVEGLSRTHDFYFKASPIPQGKSPFSWLFQLEGAPSFTGEKPEVFQAYGASCEVKEVFRRLKKDHIPVDQGVICYTRGEDYIPLLLALSSTLDIPLTFAGGLPVAFTRPGKLLLGLLYWIEDNYSLSTLYSLFAEGNLKVSTGTGLARLLRQAGIGWGRNRYLPSLEALKESFQERARRKEEEEGEGLKDYRDRKQEQVQELYQVLSFILDNIPHGKEDKTPFQELCRGLSRILEEYAPSGDSWEVAAQETLREHLEEIALSIGGEIPLGRAVKRLRETLGNLSAGASSPEPGHLHVASLRQGEWAYRPYTFVVGLDDGHFPGSGLQDPVLLEVERAFLSPHLKGRASLPQENIYQLNRLLATRKGKMTLSFPSYDPVEGRASFPTPLLLQVYRLVNNNPRADYSTFIKSLDRPAAYFPREENFSFSPEEWWGSQVLEEKRRGDLPRVRECYPGIDKGLLAEEYRQKEIFTIFDGKIQAATAPVDPRKNQRPLSATALEQLAACPYSYFLRFVLKIEPPEEEVFDPGTWLDPLSRGLLMHQIYAEYLRKISSNKPSPSQVPEADGDLLVEIAREFTEKTREEIPPPSLLVYEEEKMEILQGLEVFLRSEELLRQEGSIPLYLEVPFGLKGGPQDIKEAGLGREKPLEIKLPRGDKVALRGRIDRIDLVVPRETYRVLDFKTGGTYNYDEGKYLLEGRQIQHALYGLAAEVILQEKYPQARVEDAGYIFPTEKGEGQCFLHLQDRRQEALEALEKMIDLLSAGAFCPTDDQKRCNYCDYQAVCRYPSSVEGTKTKLSCQENLELQPWKELKEYE</sequence>
<evidence type="ECO:0000256" key="2">
    <source>
        <dbReference type="ARBA" id="ARBA00022741"/>
    </source>
</evidence>
<dbReference type="AlphaFoldDB" id="A0A424YBH7"/>
<feature type="domain" description="PD-(D/E)XK endonuclease-like" evidence="10">
    <location>
        <begin position="732"/>
        <end position="1022"/>
    </location>
</feature>
<keyword evidence="9" id="KW-0234">DNA repair</keyword>
<dbReference type="PANTHER" id="PTHR30591:SF1">
    <property type="entry name" value="RECBCD ENZYME SUBUNIT RECC"/>
    <property type="match status" value="1"/>
</dbReference>
<keyword evidence="2" id="KW-0547">Nucleotide-binding</keyword>
<dbReference type="Proteomes" id="UP000285138">
    <property type="component" value="Unassembled WGS sequence"/>
</dbReference>
<evidence type="ECO:0000313" key="11">
    <source>
        <dbReference type="EMBL" id="RQD74207.1"/>
    </source>
</evidence>
<evidence type="ECO:0000256" key="7">
    <source>
        <dbReference type="ARBA" id="ARBA00022840"/>
    </source>
</evidence>
<dbReference type="PANTHER" id="PTHR30591">
    <property type="entry name" value="RECBCD ENZYME SUBUNIT RECC"/>
    <property type="match status" value="1"/>
</dbReference>
<dbReference type="GO" id="GO:0006281">
    <property type="term" value="P:DNA repair"/>
    <property type="evidence" value="ECO:0007669"/>
    <property type="project" value="UniProtKB-KW"/>
</dbReference>
<accession>A0A424YBH7</accession>
<dbReference type="InterPro" id="IPR038726">
    <property type="entry name" value="PDDEXK_AddAB-type"/>
</dbReference>
<protein>
    <submittedName>
        <fullName evidence="11">PD-(D/E)XK nuclease family protein</fullName>
    </submittedName>
</protein>
<dbReference type="GO" id="GO:0005524">
    <property type="term" value="F:ATP binding"/>
    <property type="evidence" value="ECO:0007669"/>
    <property type="project" value="UniProtKB-KW"/>
</dbReference>
<evidence type="ECO:0000256" key="3">
    <source>
        <dbReference type="ARBA" id="ARBA00022763"/>
    </source>
</evidence>
<dbReference type="SUPFAM" id="SSF52540">
    <property type="entry name" value="P-loop containing nucleoside triphosphate hydrolases"/>
    <property type="match status" value="1"/>
</dbReference>
<dbReference type="GO" id="GO:0003677">
    <property type="term" value="F:DNA binding"/>
    <property type="evidence" value="ECO:0007669"/>
    <property type="project" value="UniProtKB-KW"/>
</dbReference>
<organism evidence="11 12">
    <name type="scientific">Candidatus Syntrophonatronum acetioxidans</name>
    <dbReference type="NCBI Taxonomy" id="1795816"/>
    <lineage>
        <taxon>Bacteria</taxon>
        <taxon>Bacillati</taxon>
        <taxon>Bacillota</taxon>
        <taxon>Clostridia</taxon>
        <taxon>Eubacteriales</taxon>
        <taxon>Syntrophomonadaceae</taxon>
        <taxon>Candidatus Syntrophonatronum</taxon>
    </lineage>
</organism>
<keyword evidence="3" id="KW-0227">DNA damage</keyword>
<keyword evidence="6" id="KW-0269">Exonuclease</keyword>
<evidence type="ECO:0000256" key="8">
    <source>
        <dbReference type="ARBA" id="ARBA00023125"/>
    </source>
</evidence>
<name>A0A424YBH7_9FIRM</name>
<dbReference type="Gene3D" id="3.90.320.10">
    <property type="match status" value="1"/>
</dbReference>